<dbReference type="PRINTS" id="PR00085">
    <property type="entry name" value="THFDHDRGNASE"/>
</dbReference>
<dbReference type="GO" id="GO:0035999">
    <property type="term" value="P:tetrahydrofolate interconversion"/>
    <property type="evidence" value="ECO:0007669"/>
    <property type="project" value="TreeGrafter"/>
</dbReference>
<keyword evidence="7" id="KW-0486">Methionine biosynthesis</keyword>
<keyword evidence="5" id="KW-0521">NADP</keyword>
<reference evidence="11 12" key="1">
    <citation type="journal article" date="2016" name="Nat. Commun.">
        <title>Thousands of microbial genomes shed light on interconnected biogeochemical processes in an aquifer system.</title>
        <authorList>
            <person name="Anantharaman K."/>
            <person name="Brown C.T."/>
            <person name="Hug L.A."/>
            <person name="Sharon I."/>
            <person name="Castelle C.J."/>
            <person name="Probst A.J."/>
            <person name="Thomas B.C."/>
            <person name="Singh A."/>
            <person name="Wilkins M.J."/>
            <person name="Karaoz U."/>
            <person name="Brodie E.L."/>
            <person name="Williams K.H."/>
            <person name="Hubbard S.S."/>
            <person name="Banfield J.F."/>
        </authorList>
    </citation>
    <scope>NUCLEOTIDE SEQUENCE [LARGE SCALE GENOMIC DNA]</scope>
</reference>
<evidence type="ECO:0000256" key="5">
    <source>
        <dbReference type="ARBA" id="ARBA00022857"/>
    </source>
</evidence>
<dbReference type="Pfam" id="PF02882">
    <property type="entry name" value="THF_DHG_CYH_C"/>
    <property type="match status" value="1"/>
</dbReference>
<evidence type="ECO:0000259" key="10">
    <source>
        <dbReference type="Pfam" id="PF02882"/>
    </source>
</evidence>
<dbReference type="InterPro" id="IPR036291">
    <property type="entry name" value="NAD(P)-bd_dom_sf"/>
</dbReference>
<feature type="domain" description="Tetrahydrofolate dehydrogenase/cyclohydrolase catalytic" evidence="9">
    <location>
        <begin position="6"/>
        <end position="112"/>
    </location>
</feature>
<evidence type="ECO:0000313" key="12">
    <source>
        <dbReference type="Proteomes" id="UP000182002"/>
    </source>
</evidence>
<feature type="domain" description="Tetrahydrofolate dehydrogenase/cyclohydrolase NAD(P)-binding" evidence="10">
    <location>
        <begin position="153"/>
        <end position="279"/>
    </location>
</feature>
<evidence type="ECO:0000256" key="1">
    <source>
        <dbReference type="ARBA" id="ARBA00004777"/>
    </source>
</evidence>
<keyword evidence="4" id="KW-0378">Hydrolase</keyword>
<dbReference type="InterPro" id="IPR046346">
    <property type="entry name" value="Aminoacid_DH-like_N_sf"/>
</dbReference>
<proteinExistence type="predicted"/>
<dbReference type="SUPFAM" id="SSF53223">
    <property type="entry name" value="Aminoacid dehydrogenase-like, N-terminal domain"/>
    <property type="match status" value="1"/>
</dbReference>
<dbReference type="InterPro" id="IPR020631">
    <property type="entry name" value="THF_DH/CycHdrlase_NAD-bd_dom"/>
</dbReference>
<dbReference type="Gene3D" id="3.40.50.720">
    <property type="entry name" value="NAD(P)-binding Rossmann-like Domain"/>
    <property type="match status" value="1"/>
</dbReference>
<sequence length="281" mass="31441">MPEIPCKEIAQKIINDLRSKPAPKKVLAAVLVGENSASISFLRQKEKAAKELDVDFRIYEFPENILQDELDRKIEELAEQESIGGLIIQLPLPGHIDNQEVLNIIPLEKDIDVLSERAFENFRAGKNKVLPPAVGVVEEIFNYLYENTKIYESTKNLKFVIVGSGSLIGKPISMWLERKIAELIILNSKTENIKEKLKDADVIISGAGKPNLFSAEDVKENAVIIDFGYSFINGKISGDFNTKQLSNYATTQLKYTPTPSGTGPILVVKIMENFYKLNKSE</sequence>
<comment type="caution">
    <text evidence="11">The sequence shown here is derived from an EMBL/GenBank/DDBJ whole genome shotgun (WGS) entry which is preliminary data.</text>
</comment>
<name>A0A1F8DNB5_9BACT</name>
<dbReference type="GO" id="GO:0005829">
    <property type="term" value="C:cytosol"/>
    <property type="evidence" value="ECO:0007669"/>
    <property type="project" value="TreeGrafter"/>
</dbReference>
<keyword evidence="8" id="KW-0511">Multifunctional enzyme</keyword>
<accession>A0A1F8DNB5</accession>
<dbReference type="SUPFAM" id="SSF51735">
    <property type="entry name" value="NAD(P)-binding Rossmann-fold domains"/>
    <property type="match status" value="1"/>
</dbReference>
<dbReference type="PANTHER" id="PTHR48099:SF5">
    <property type="entry name" value="C-1-TETRAHYDROFOLATE SYNTHASE, CYTOPLASMIC"/>
    <property type="match status" value="1"/>
</dbReference>
<evidence type="ECO:0000259" key="9">
    <source>
        <dbReference type="Pfam" id="PF00763"/>
    </source>
</evidence>
<evidence type="ECO:0000256" key="8">
    <source>
        <dbReference type="ARBA" id="ARBA00023268"/>
    </source>
</evidence>
<dbReference type="Gene3D" id="3.40.50.10860">
    <property type="entry name" value="Leucine Dehydrogenase, chain A, domain 1"/>
    <property type="match status" value="1"/>
</dbReference>
<evidence type="ECO:0000256" key="2">
    <source>
        <dbReference type="ARBA" id="ARBA00022563"/>
    </source>
</evidence>
<dbReference type="EMBL" id="MGIO01000013">
    <property type="protein sequence ID" value="OGM89932.1"/>
    <property type="molecule type" value="Genomic_DNA"/>
</dbReference>
<evidence type="ECO:0008006" key="13">
    <source>
        <dbReference type="Google" id="ProtNLM"/>
    </source>
</evidence>
<evidence type="ECO:0000256" key="6">
    <source>
        <dbReference type="ARBA" id="ARBA00023002"/>
    </source>
</evidence>
<dbReference type="GO" id="GO:0006164">
    <property type="term" value="P:purine nucleotide biosynthetic process"/>
    <property type="evidence" value="ECO:0007669"/>
    <property type="project" value="UniProtKB-KW"/>
</dbReference>
<gene>
    <name evidence="11" type="ORF">A3J77_00400</name>
</gene>
<protein>
    <recommendedName>
        <fullName evidence="13">Methenyltetrahydrofolate cyclohydrolase</fullName>
    </recommendedName>
</protein>
<keyword evidence="7" id="KW-0028">Amino-acid biosynthesis</keyword>
<dbReference type="GO" id="GO:0004477">
    <property type="term" value="F:methenyltetrahydrofolate cyclohydrolase activity"/>
    <property type="evidence" value="ECO:0007669"/>
    <property type="project" value="TreeGrafter"/>
</dbReference>
<keyword evidence="2" id="KW-0554">One-carbon metabolism</keyword>
<dbReference type="InterPro" id="IPR000672">
    <property type="entry name" value="THF_DH/CycHdrlase"/>
</dbReference>
<organism evidence="11 12">
    <name type="scientific">Candidatus Wolfebacteria bacterium RBG_13_41_7</name>
    <dbReference type="NCBI Taxonomy" id="1802554"/>
    <lineage>
        <taxon>Bacteria</taxon>
        <taxon>Candidatus Wolfeibacteriota</taxon>
    </lineage>
</organism>
<dbReference type="InterPro" id="IPR020630">
    <property type="entry name" value="THF_DH/CycHdrlase_cat_dom"/>
</dbReference>
<dbReference type="PANTHER" id="PTHR48099">
    <property type="entry name" value="C-1-TETRAHYDROFOLATE SYNTHASE, CYTOPLASMIC-RELATED"/>
    <property type="match status" value="1"/>
</dbReference>
<dbReference type="Pfam" id="PF00763">
    <property type="entry name" value="THF_DHG_CYH"/>
    <property type="match status" value="1"/>
</dbReference>
<dbReference type="AlphaFoldDB" id="A0A1F8DNB5"/>
<evidence type="ECO:0000256" key="3">
    <source>
        <dbReference type="ARBA" id="ARBA00022755"/>
    </source>
</evidence>
<evidence type="ECO:0000313" key="11">
    <source>
        <dbReference type="EMBL" id="OGM89932.1"/>
    </source>
</evidence>
<dbReference type="GO" id="GO:0004488">
    <property type="term" value="F:methylenetetrahydrofolate dehydrogenase (NADP+) activity"/>
    <property type="evidence" value="ECO:0007669"/>
    <property type="project" value="InterPro"/>
</dbReference>
<dbReference type="Proteomes" id="UP000182002">
    <property type="component" value="Unassembled WGS sequence"/>
</dbReference>
<evidence type="ECO:0000256" key="4">
    <source>
        <dbReference type="ARBA" id="ARBA00022801"/>
    </source>
</evidence>
<keyword evidence="3" id="KW-0658">Purine biosynthesis</keyword>
<comment type="pathway">
    <text evidence="1">One-carbon metabolism; tetrahydrofolate interconversion.</text>
</comment>
<evidence type="ECO:0000256" key="7">
    <source>
        <dbReference type="ARBA" id="ARBA00023167"/>
    </source>
</evidence>
<dbReference type="GO" id="GO:0009086">
    <property type="term" value="P:methionine biosynthetic process"/>
    <property type="evidence" value="ECO:0007669"/>
    <property type="project" value="UniProtKB-KW"/>
</dbReference>
<keyword evidence="6" id="KW-0560">Oxidoreductase</keyword>